<feature type="region of interest" description="Disordered" evidence="1">
    <location>
        <begin position="1"/>
        <end position="23"/>
    </location>
</feature>
<organism evidence="2 3">
    <name type="scientific">Corchorus capsularis</name>
    <name type="common">Jute</name>
    <dbReference type="NCBI Taxonomy" id="210143"/>
    <lineage>
        <taxon>Eukaryota</taxon>
        <taxon>Viridiplantae</taxon>
        <taxon>Streptophyta</taxon>
        <taxon>Embryophyta</taxon>
        <taxon>Tracheophyta</taxon>
        <taxon>Spermatophyta</taxon>
        <taxon>Magnoliopsida</taxon>
        <taxon>eudicotyledons</taxon>
        <taxon>Gunneridae</taxon>
        <taxon>Pentapetalae</taxon>
        <taxon>rosids</taxon>
        <taxon>malvids</taxon>
        <taxon>Malvales</taxon>
        <taxon>Malvaceae</taxon>
        <taxon>Grewioideae</taxon>
        <taxon>Apeibeae</taxon>
        <taxon>Corchorus</taxon>
    </lineage>
</organism>
<dbReference type="Proteomes" id="UP000188268">
    <property type="component" value="Unassembled WGS sequence"/>
</dbReference>
<name>A0A1R3K888_COCAP</name>
<proteinExistence type="predicted"/>
<dbReference type="Gramene" id="OMP03276">
    <property type="protein sequence ID" value="OMP03276"/>
    <property type="gene ID" value="CCACVL1_02480"/>
</dbReference>
<protein>
    <submittedName>
        <fullName evidence="2">Uncharacterized protein</fullName>
    </submittedName>
</protein>
<keyword evidence="3" id="KW-1185">Reference proteome</keyword>
<accession>A0A1R3K888</accession>
<dbReference type="AlphaFoldDB" id="A0A1R3K888"/>
<evidence type="ECO:0000313" key="2">
    <source>
        <dbReference type="EMBL" id="OMP03276.1"/>
    </source>
</evidence>
<reference evidence="2 3" key="1">
    <citation type="submission" date="2013-09" db="EMBL/GenBank/DDBJ databases">
        <title>Corchorus capsularis genome sequencing.</title>
        <authorList>
            <person name="Alam M."/>
            <person name="Haque M.S."/>
            <person name="Islam M.S."/>
            <person name="Emdad E.M."/>
            <person name="Islam M.M."/>
            <person name="Ahmed B."/>
            <person name="Halim A."/>
            <person name="Hossen Q.M.M."/>
            <person name="Hossain M.Z."/>
            <person name="Ahmed R."/>
            <person name="Khan M.M."/>
            <person name="Islam R."/>
            <person name="Rashid M.M."/>
            <person name="Khan S.A."/>
            <person name="Rahman M.S."/>
            <person name="Alam M."/>
        </authorList>
    </citation>
    <scope>NUCLEOTIDE SEQUENCE [LARGE SCALE GENOMIC DNA]</scope>
    <source>
        <strain evidence="3">cv. CVL-1</strain>
        <tissue evidence="2">Whole seedling</tissue>
    </source>
</reference>
<comment type="caution">
    <text evidence="2">The sequence shown here is derived from an EMBL/GenBank/DDBJ whole genome shotgun (WGS) entry which is preliminary data.</text>
</comment>
<evidence type="ECO:0000313" key="3">
    <source>
        <dbReference type="Proteomes" id="UP000188268"/>
    </source>
</evidence>
<sequence length="23" mass="2486">MSKDNQKQEVINKGLPRAGLTAS</sequence>
<evidence type="ECO:0000256" key="1">
    <source>
        <dbReference type="SAM" id="MobiDB-lite"/>
    </source>
</evidence>
<dbReference type="EMBL" id="AWWV01006089">
    <property type="protein sequence ID" value="OMP03276.1"/>
    <property type="molecule type" value="Genomic_DNA"/>
</dbReference>
<gene>
    <name evidence="2" type="ORF">CCACVL1_02480</name>
</gene>